<comment type="similarity">
    <text evidence="2">Belongs to the SusD family.</text>
</comment>
<feature type="chain" id="PRO_5045821008" evidence="6">
    <location>
        <begin position="23"/>
        <end position="640"/>
    </location>
</feature>
<keyword evidence="3 6" id="KW-0732">Signal</keyword>
<evidence type="ECO:0000313" key="10">
    <source>
        <dbReference type="Proteomes" id="UP001449657"/>
    </source>
</evidence>
<name>A0ABZ2Z3Y6_9BACT</name>
<protein>
    <submittedName>
        <fullName evidence="9">RagB/SusD family nutrient uptake outer membrane protein</fullName>
    </submittedName>
</protein>
<feature type="signal peptide" evidence="6">
    <location>
        <begin position="1"/>
        <end position="22"/>
    </location>
</feature>
<dbReference type="EMBL" id="CP150096">
    <property type="protein sequence ID" value="WZN46873.1"/>
    <property type="molecule type" value="Genomic_DNA"/>
</dbReference>
<dbReference type="Gene3D" id="1.25.40.390">
    <property type="match status" value="1"/>
</dbReference>
<keyword evidence="10" id="KW-1185">Reference proteome</keyword>
<feature type="domain" description="SusD-like N-terminal" evidence="8">
    <location>
        <begin position="25"/>
        <end position="231"/>
    </location>
</feature>
<evidence type="ECO:0000256" key="3">
    <source>
        <dbReference type="ARBA" id="ARBA00022729"/>
    </source>
</evidence>
<feature type="domain" description="RagB/SusD" evidence="7">
    <location>
        <begin position="345"/>
        <end position="640"/>
    </location>
</feature>
<evidence type="ECO:0000256" key="4">
    <source>
        <dbReference type="ARBA" id="ARBA00023136"/>
    </source>
</evidence>
<evidence type="ECO:0000259" key="8">
    <source>
        <dbReference type="Pfam" id="PF14322"/>
    </source>
</evidence>
<dbReference type="RefSeq" id="WP_341841547.1">
    <property type="nucleotide sequence ID" value="NZ_CP149792.1"/>
</dbReference>
<dbReference type="Pfam" id="PF07980">
    <property type="entry name" value="SusD_RagB"/>
    <property type="match status" value="1"/>
</dbReference>
<evidence type="ECO:0000256" key="6">
    <source>
        <dbReference type="SAM" id="SignalP"/>
    </source>
</evidence>
<dbReference type="Pfam" id="PF14322">
    <property type="entry name" value="SusD-like_3"/>
    <property type="match status" value="1"/>
</dbReference>
<evidence type="ECO:0000259" key="7">
    <source>
        <dbReference type="Pfam" id="PF07980"/>
    </source>
</evidence>
<dbReference type="SUPFAM" id="SSF48452">
    <property type="entry name" value="TPR-like"/>
    <property type="match status" value="1"/>
</dbReference>
<gene>
    <name evidence="9" type="ORF">WJU22_01580</name>
</gene>
<dbReference type="InterPro" id="IPR033985">
    <property type="entry name" value="SusD-like_N"/>
</dbReference>
<proteinExistence type="inferred from homology"/>
<evidence type="ECO:0000313" key="9">
    <source>
        <dbReference type="EMBL" id="WZN46873.1"/>
    </source>
</evidence>
<dbReference type="InterPro" id="IPR012944">
    <property type="entry name" value="SusD_RagB_dom"/>
</dbReference>
<keyword evidence="4" id="KW-0472">Membrane</keyword>
<organism evidence="9 10">
    <name type="scientific">Chitinophaga caseinilytica</name>
    <dbReference type="NCBI Taxonomy" id="2267521"/>
    <lineage>
        <taxon>Bacteria</taxon>
        <taxon>Pseudomonadati</taxon>
        <taxon>Bacteroidota</taxon>
        <taxon>Chitinophagia</taxon>
        <taxon>Chitinophagales</taxon>
        <taxon>Chitinophagaceae</taxon>
        <taxon>Chitinophaga</taxon>
    </lineage>
</organism>
<accession>A0ABZ2Z3Y6</accession>
<dbReference type="InterPro" id="IPR011990">
    <property type="entry name" value="TPR-like_helical_dom_sf"/>
</dbReference>
<dbReference type="Proteomes" id="UP001449657">
    <property type="component" value="Chromosome"/>
</dbReference>
<evidence type="ECO:0000256" key="1">
    <source>
        <dbReference type="ARBA" id="ARBA00004442"/>
    </source>
</evidence>
<keyword evidence="5" id="KW-0998">Cell outer membrane</keyword>
<evidence type="ECO:0000256" key="2">
    <source>
        <dbReference type="ARBA" id="ARBA00006275"/>
    </source>
</evidence>
<comment type="subcellular location">
    <subcellularLocation>
        <location evidence="1">Cell outer membrane</location>
    </subcellularLocation>
</comment>
<evidence type="ECO:0000256" key="5">
    <source>
        <dbReference type="ARBA" id="ARBA00023237"/>
    </source>
</evidence>
<reference evidence="9 10" key="1">
    <citation type="submission" date="2024-03" db="EMBL/GenBank/DDBJ databases">
        <title>Chitinophaga caseinilytica sp. nov., a casein hydrolysing bacterium isolated from forest soil.</title>
        <authorList>
            <person name="Lee D.S."/>
            <person name="Han D.M."/>
            <person name="Baek J.H."/>
            <person name="Choi D.G."/>
            <person name="Jeon J.H."/>
            <person name="Jeon C.O."/>
        </authorList>
    </citation>
    <scope>NUCLEOTIDE SEQUENCE [LARGE SCALE GENOMIC DNA]</scope>
    <source>
        <strain evidence="9 10">KACC 19118</strain>
    </source>
</reference>
<sequence>MKPFFRLLFVSAAMLAVSQMTACKKFLDVRPYLNDLMNMDTVFAKSSYATSYLYDIYNYIPDESDFFRVSGTPWVPASDEAVQVWKRADLPASYIAAGEYDATTGYYNFWTNLYRGIRSANIFIHRVDEVKDMSQGEKQDKKAQARFLRAYFYFCLIQQYGPVIIAPEKPLEFSQPIEELMLARSTYDSCVNYVAKELTEVAELLPLSTSPTTIGQPTKGAALAVKSRLMLYAASPLFNGNTEYGGFRTAKGVPFISQQFDDGKWAQAAAAAKAVIDLNQYELYTTPKVPETAKLPANVPAGSYPDGAGDIDPFLSYRDMFAGGDVLASKNREAIFVRSVNSLNNTIQFCMPRQTDSWNGGGATQKLVDAYYMRDGRTKDNASVDYPYSENGYTATADEFTRSGVFKMYANREPRFYASIGFTGFFWKGTSAAKDWRKNFVVEYYRDGNEGKAGGDYPLTGYSIQKYIHPEDSYTWEGASRSRKVFMLFRMGEVYLNYVEALNELSAAHMVNGKEYKRDLAEIAKYFNRIRFRAGLPGLSPEELGSAASLRTAIRRERQIELAFEGRRYFDTRRWKIAPLEDAKPVTGMNTEITKANKDQFFVRTIAKEAVRKFSLKQYLWPIPKPDINKNQSLVQNPGW</sequence>